<proteinExistence type="inferred from homology"/>
<evidence type="ECO:0000259" key="8">
    <source>
        <dbReference type="PROSITE" id="PS51764"/>
    </source>
</evidence>
<comment type="similarity">
    <text evidence="1 7">Belongs to the glycosyl hydrolase 26 family.</text>
</comment>
<dbReference type="PATRIC" id="fig|1115809.3.peg.2317"/>
<dbReference type="InterPro" id="IPR017853">
    <property type="entry name" value="GH"/>
</dbReference>
<dbReference type="Pfam" id="PF02156">
    <property type="entry name" value="Glyco_hydro_26"/>
    <property type="match status" value="1"/>
</dbReference>
<evidence type="ECO:0000256" key="6">
    <source>
        <dbReference type="PIRSR" id="PIRSR018168-3"/>
    </source>
</evidence>
<dbReference type="Proteomes" id="UP000016648">
    <property type="component" value="Unassembled WGS sequence"/>
</dbReference>
<feature type="binding site" evidence="5">
    <location>
        <position position="245"/>
    </location>
    <ligand>
        <name>substrate</name>
    </ligand>
</feature>
<evidence type="ECO:0000256" key="2">
    <source>
        <dbReference type="ARBA" id="ARBA00022801"/>
    </source>
</evidence>
<feature type="binding site" evidence="5">
    <location>
        <position position="114"/>
    </location>
    <ligand>
        <name>substrate</name>
    </ligand>
</feature>
<dbReference type="InterPro" id="IPR000805">
    <property type="entry name" value="Glyco_hydro_26"/>
</dbReference>
<protein>
    <submittedName>
        <fullName evidence="9">Glycoside hydrolase, family 26</fullName>
    </submittedName>
</protein>
<evidence type="ECO:0000313" key="9">
    <source>
        <dbReference type="EMBL" id="ERK38344.1"/>
    </source>
</evidence>
<evidence type="ECO:0000256" key="1">
    <source>
        <dbReference type="ARBA" id="ARBA00007754"/>
    </source>
</evidence>
<feature type="domain" description="GH26" evidence="8">
    <location>
        <begin position="21"/>
        <end position="347"/>
    </location>
</feature>
<dbReference type="PANTHER" id="PTHR40079:SF4">
    <property type="entry name" value="GH26 DOMAIN-CONTAINING PROTEIN-RELATED"/>
    <property type="match status" value="1"/>
</dbReference>
<dbReference type="PIRSF" id="PIRSF018168">
    <property type="entry name" value="Mannan-1_4-beta-mannosidase"/>
    <property type="match status" value="1"/>
</dbReference>
<feature type="active site" description="Proton donor" evidence="4 7">
    <location>
        <position position="176"/>
    </location>
</feature>
<dbReference type="AlphaFoldDB" id="U2P3T1"/>
<reference evidence="9 10" key="1">
    <citation type="submission" date="2013-08" db="EMBL/GenBank/DDBJ databases">
        <authorList>
            <person name="Durkin A.S."/>
            <person name="Haft D.R."/>
            <person name="McCorrison J."/>
            <person name="Torralba M."/>
            <person name="Gillis M."/>
            <person name="Haft D.H."/>
            <person name="Methe B."/>
            <person name="Sutton G."/>
            <person name="Nelson K.E."/>
        </authorList>
    </citation>
    <scope>NUCLEOTIDE SEQUENCE [LARGE SCALE GENOMIC DNA]</scope>
    <source>
        <strain evidence="9 10">F0067</strain>
    </source>
</reference>
<comment type="caution">
    <text evidence="9">The sequence shown here is derived from an EMBL/GenBank/DDBJ whole genome shotgun (WGS) entry which is preliminary data.</text>
</comment>
<dbReference type="EMBL" id="AWEY01000039">
    <property type="protein sequence ID" value="ERK38344.1"/>
    <property type="molecule type" value="Genomic_DNA"/>
</dbReference>
<dbReference type="InterPro" id="IPR022790">
    <property type="entry name" value="GH26_dom"/>
</dbReference>
<dbReference type="GO" id="GO:0006080">
    <property type="term" value="P:substituted mannan metabolic process"/>
    <property type="evidence" value="ECO:0007669"/>
    <property type="project" value="InterPro"/>
</dbReference>
<evidence type="ECO:0000313" key="10">
    <source>
        <dbReference type="Proteomes" id="UP000016648"/>
    </source>
</evidence>
<dbReference type="PANTHER" id="PTHR40079">
    <property type="entry name" value="MANNAN ENDO-1,4-BETA-MANNOSIDASE E-RELATED"/>
    <property type="match status" value="1"/>
</dbReference>
<keyword evidence="10" id="KW-1185">Reference proteome</keyword>
<dbReference type="InterPro" id="IPR016714">
    <property type="entry name" value="MANB/E"/>
</dbReference>
<dbReference type="GO" id="GO:0016985">
    <property type="term" value="F:mannan endo-1,4-beta-mannosidase activity"/>
    <property type="evidence" value="ECO:0007669"/>
    <property type="project" value="InterPro"/>
</dbReference>
<dbReference type="Gene3D" id="3.20.20.80">
    <property type="entry name" value="Glycosidases"/>
    <property type="match status" value="1"/>
</dbReference>
<evidence type="ECO:0000256" key="5">
    <source>
        <dbReference type="PIRSR" id="PIRSR018168-2"/>
    </source>
</evidence>
<name>U2P3T1_9BACT</name>
<gene>
    <name evidence="9" type="ORF">HMPREF9135_0877</name>
</gene>
<evidence type="ECO:0000256" key="3">
    <source>
        <dbReference type="ARBA" id="ARBA00023295"/>
    </source>
</evidence>
<feature type="active site" description="Nucleophile" evidence="4 7">
    <location>
        <position position="280"/>
    </location>
</feature>
<organism evidence="9 10">
    <name type="scientific">Segatella baroniae F0067</name>
    <dbReference type="NCBI Taxonomy" id="1115809"/>
    <lineage>
        <taxon>Bacteria</taxon>
        <taxon>Pseudomonadati</taxon>
        <taxon>Bacteroidota</taxon>
        <taxon>Bacteroidia</taxon>
        <taxon>Bacteroidales</taxon>
        <taxon>Prevotellaceae</taxon>
        <taxon>Segatella</taxon>
    </lineage>
</organism>
<evidence type="ECO:0000256" key="7">
    <source>
        <dbReference type="PROSITE-ProRule" id="PRU01100"/>
    </source>
</evidence>
<dbReference type="RefSeq" id="WP_021590606.1">
    <property type="nucleotide sequence ID" value="NZ_AWEY01000039.1"/>
</dbReference>
<keyword evidence="3 7" id="KW-0326">Glycosidase</keyword>
<sequence length="354" mass="40356">MRYIGMVLGGLLLTTGMWAQTPAQKLIKRLKAIQKRGVMVGHQDDPIYGTTWKWDEGRSDVKELVGSYPAVMGFDLGKIELGSDTNLDGVSFERMRREIVAQHERGGIVTLSWHPWNPVTGENAWDPSGEAVKAVLRGGAQHRKFEGWLKVVADFINSLTTADGTKVPVIFRPWHEMNGAWFWWGGKSCTPEEYISLYTMTHHKLAGRYGCDNVVWAYSPNVGYDDYRKYYPGDQYVDLVGVDIYEFDKDNAAYQRGLAASLDDVVRFAREEGKIAAVTETGYQQVTDPDWFTQTLWPVLRKYDVSYVLFWRNAWDNEKEHYLPAKGEAAAPDFVKFAKEKKTLFADDIKKKGR</sequence>
<evidence type="ECO:0000256" key="4">
    <source>
        <dbReference type="PIRSR" id="PIRSR018168-1"/>
    </source>
</evidence>
<dbReference type="SUPFAM" id="SSF51445">
    <property type="entry name" value="(Trans)glycosidases"/>
    <property type="match status" value="1"/>
</dbReference>
<dbReference type="PROSITE" id="PS51764">
    <property type="entry name" value="GH26"/>
    <property type="match status" value="1"/>
</dbReference>
<feature type="binding site" evidence="5">
    <location>
        <position position="181"/>
    </location>
    <ligand>
        <name>substrate</name>
    </ligand>
</feature>
<feature type="site" description="Plays an important role in maintaining the position of the catalytic nucleophile" evidence="6">
    <location>
        <position position="175"/>
    </location>
</feature>
<keyword evidence="2 7" id="KW-0378">Hydrolase</keyword>
<dbReference type="PRINTS" id="PR00739">
    <property type="entry name" value="GLHYDRLASE26"/>
</dbReference>
<accession>U2P3T1</accession>